<protein>
    <submittedName>
        <fullName evidence="2">Uncharacterized protein</fullName>
    </submittedName>
</protein>
<organism evidence="2">
    <name type="scientific">Cladocopium goreaui</name>
    <dbReference type="NCBI Taxonomy" id="2562237"/>
    <lineage>
        <taxon>Eukaryota</taxon>
        <taxon>Sar</taxon>
        <taxon>Alveolata</taxon>
        <taxon>Dinophyceae</taxon>
        <taxon>Suessiales</taxon>
        <taxon>Symbiodiniaceae</taxon>
        <taxon>Cladocopium</taxon>
    </lineage>
</organism>
<dbReference type="EMBL" id="CAMXCT030004668">
    <property type="protein sequence ID" value="CAL4797177.1"/>
    <property type="molecule type" value="Genomic_DNA"/>
</dbReference>
<name>A0A9P1GDZ1_9DINO</name>
<dbReference type="EMBL" id="CAMXCT010004668">
    <property type="protein sequence ID" value="CAI4009865.1"/>
    <property type="molecule type" value="Genomic_DNA"/>
</dbReference>
<dbReference type="EMBL" id="CAMXCT020004668">
    <property type="protein sequence ID" value="CAL1163240.1"/>
    <property type="molecule type" value="Genomic_DNA"/>
</dbReference>
<dbReference type="Proteomes" id="UP001152797">
    <property type="component" value="Unassembled WGS sequence"/>
</dbReference>
<proteinExistence type="predicted"/>
<dbReference type="AlphaFoldDB" id="A0A9P1GDZ1"/>
<feature type="compositionally biased region" description="Polar residues" evidence="1">
    <location>
        <begin position="1"/>
        <end position="10"/>
    </location>
</feature>
<reference evidence="2" key="1">
    <citation type="submission" date="2022-10" db="EMBL/GenBank/DDBJ databases">
        <authorList>
            <person name="Chen Y."/>
            <person name="Dougan E. K."/>
            <person name="Chan C."/>
            <person name="Rhodes N."/>
            <person name="Thang M."/>
        </authorList>
    </citation>
    <scope>NUCLEOTIDE SEQUENCE</scope>
</reference>
<feature type="compositionally biased region" description="Basic residues" evidence="1">
    <location>
        <begin position="54"/>
        <end position="65"/>
    </location>
</feature>
<gene>
    <name evidence="2" type="ORF">C1SCF055_LOCUS35195</name>
</gene>
<reference evidence="3 4" key="2">
    <citation type="submission" date="2024-05" db="EMBL/GenBank/DDBJ databases">
        <authorList>
            <person name="Chen Y."/>
            <person name="Shah S."/>
            <person name="Dougan E. K."/>
            <person name="Thang M."/>
            <person name="Chan C."/>
        </authorList>
    </citation>
    <scope>NUCLEOTIDE SEQUENCE [LARGE SCALE GENOMIC DNA]</scope>
</reference>
<comment type="caution">
    <text evidence="2">The sequence shown here is derived from an EMBL/GenBank/DDBJ whole genome shotgun (WGS) entry which is preliminary data.</text>
</comment>
<evidence type="ECO:0000256" key="1">
    <source>
        <dbReference type="SAM" id="MobiDB-lite"/>
    </source>
</evidence>
<evidence type="ECO:0000313" key="2">
    <source>
        <dbReference type="EMBL" id="CAI4009865.1"/>
    </source>
</evidence>
<feature type="region of interest" description="Disordered" evidence="1">
    <location>
        <begin position="113"/>
        <end position="132"/>
    </location>
</feature>
<accession>A0A9P1GDZ1</accession>
<keyword evidence="4" id="KW-1185">Reference proteome</keyword>
<feature type="compositionally biased region" description="Low complexity" evidence="1">
    <location>
        <begin position="11"/>
        <end position="31"/>
    </location>
</feature>
<sequence length="380" mass="41221">MSSPSKTSPSQAEQAALQAAEAVAEEVALTQEHVDKVKTQPMKRPASKTTQPKAKSKPQAKRLKRPACQVDLANQSEDGNAEDKTEPEDAAKKVKNTAKAKDELKAKKLKLDEPKVADESAQKPAEVETSDKLTRDKGKAYYFHRNFQQLPEEVQKAFQGKDLNREQKTELVNAAVQRSQAGSYQFDMTSQVLRSLCTFTEKTTGEQTAKGLPRSLMVSKLGSEANLEKAMQAGEVTECTQGGRVYYVWNTVKITRAREAASQVKAESTVEASDAAVQSMALFVDNYKPTLGEDTYANAPAPTLQILGNATTPALSMSLPSASNGAGALNLQISGPTQISPQVLGKLDEALAWWAKARKQLANSLPHQRAAVRPCSYAKT</sequence>
<feature type="compositionally biased region" description="Basic and acidic residues" evidence="1">
    <location>
        <begin position="81"/>
        <end position="92"/>
    </location>
</feature>
<feature type="region of interest" description="Disordered" evidence="1">
    <location>
        <begin position="1"/>
        <end position="106"/>
    </location>
</feature>
<evidence type="ECO:0000313" key="4">
    <source>
        <dbReference type="Proteomes" id="UP001152797"/>
    </source>
</evidence>
<evidence type="ECO:0000313" key="3">
    <source>
        <dbReference type="EMBL" id="CAL4797177.1"/>
    </source>
</evidence>